<proteinExistence type="predicted"/>
<dbReference type="AlphaFoldDB" id="A0A150MVL0"/>
<organism evidence="1 2">
    <name type="scientific">Geobacillus stearothermophilus</name>
    <name type="common">Bacillus stearothermophilus</name>
    <dbReference type="NCBI Taxonomy" id="1422"/>
    <lineage>
        <taxon>Bacteria</taxon>
        <taxon>Bacillati</taxon>
        <taxon>Bacillota</taxon>
        <taxon>Bacilli</taxon>
        <taxon>Bacillales</taxon>
        <taxon>Anoxybacillaceae</taxon>
        <taxon>Geobacillus</taxon>
    </lineage>
</organism>
<evidence type="ECO:0000313" key="1">
    <source>
        <dbReference type="EMBL" id="KYD28507.1"/>
    </source>
</evidence>
<name>A0A150MVL0_GEOSE</name>
<dbReference type="Proteomes" id="UP000075424">
    <property type="component" value="Unassembled WGS sequence"/>
</dbReference>
<comment type="caution">
    <text evidence="1">The sequence shown here is derived from an EMBL/GenBank/DDBJ whole genome shotgun (WGS) entry which is preliminary data.</text>
</comment>
<evidence type="ECO:0000313" key="2">
    <source>
        <dbReference type="Proteomes" id="UP000075424"/>
    </source>
</evidence>
<accession>A0A150MVL0</accession>
<protein>
    <submittedName>
        <fullName evidence="1">Uncharacterized protein</fullName>
    </submittedName>
</protein>
<dbReference type="PATRIC" id="fig|1422.18.peg.2352"/>
<reference evidence="1 2" key="1">
    <citation type="submission" date="2016-01" db="EMBL/GenBank/DDBJ databases">
        <title>Draft Genome Sequences of Seven Thermophilic Sporeformers Isolated from Foods.</title>
        <authorList>
            <person name="Berendsen E.M."/>
            <person name="Wells-Bennik M.H."/>
            <person name="Krawcyk A.O."/>
            <person name="De Jong A."/>
            <person name="Holsappel S."/>
            <person name="Eijlander R.T."/>
            <person name="Kuipers O.P."/>
        </authorList>
    </citation>
    <scope>NUCLEOTIDE SEQUENCE [LARGE SCALE GENOMIC DNA]</scope>
    <source>
        <strain evidence="1 2">B4109</strain>
    </source>
</reference>
<dbReference type="RefSeq" id="WP_230581342.1">
    <property type="nucleotide sequence ID" value="NZ_CBCSGJ010000020.1"/>
</dbReference>
<gene>
    <name evidence="1" type="ORF">B4109_1687</name>
</gene>
<dbReference type="EMBL" id="LQYV01000027">
    <property type="protein sequence ID" value="KYD28507.1"/>
    <property type="molecule type" value="Genomic_DNA"/>
</dbReference>
<sequence length="55" mass="6530">MDNQHACSSRNYTCQCGYKQHRDIHGAMNLFAKVYYGEIRPLEFTVKPFTYRRIA</sequence>